<sequence>MSKVSIKGKEKVLPAVIEPDTDMIGSVETVKEIPQPPSVPHGIGESSKSPQTAPKLLENAAPKAASKSTLQPKSATKAECPPKLQPIFDAKQRRATKTAANLAFCSAAISGVKATLLPLTNGSYRQFVDSMIVYLCAAIAKIWPRARPLRHPSSLLARRTQSQGLPMPGAQQYPPSQCCP</sequence>
<reference evidence="2 3" key="1">
    <citation type="journal article" date="2010" name="Science">
        <title>Genome expansion and gene loss in powdery mildew fungi reveal tradeoffs in extreme parasitism.</title>
        <authorList>
            <person name="Spanu P.D."/>
            <person name="Abbott J.C."/>
            <person name="Amselem J."/>
            <person name="Burgis T.A."/>
            <person name="Soanes D.M."/>
            <person name="Stueber K."/>
            <person name="Ver Loren van Themaat E."/>
            <person name="Brown J.K.M."/>
            <person name="Butcher S.A."/>
            <person name="Gurr S.J."/>
            <person name="Lebrun M.-H."/>
            <person name="Ridout C.J."/>
            <person name="Schulze-Lefert P."/>
            <person name="Talbot N.J."/>
            <person name="Ahmadinejad N."/>
            <person name="Ametz C."/>
            <person name="Barton G.R."/>
            <person name="Benjdia M."/>
            <person name="Bidzinski P."/>
            <person name="Bindschedler L.V."/>
            <person name="Both M."/>
            <person name="Brewer M.T."/>
            <person name="Cadle-Davidson L."/>
            <person name="Cadle-Davidson M.M."/>
            <person name="Collemare J."/>
            <person name="Cramer R."/>
            <person name="Frenkel O."/>
            <person name="Godfrey D."/>
            <person name="Harriman J."/>
            <person name="Hoede C."/>
            <person name="King B.C."/>
            <person name="Klages S."/>
            <person name="Kleemann J."/>
            <person name="Knoll D."/>
            <person name="Koti P.S."/>
            <person name="Kreplak J."/>
            <person name="Lopez-Ruiz F.J."/>
            <person name="Lu X."/>
            <person name="Maekawa T."/>
            <person name="Mahanil S."/>
            <person name="Micali C."/>
            <person name="Milgroom M.G."/>
            <person name="Montana G."/>
            <person name="Noir S."/>
            <person name="O'Connell R.J."/>
            <person name="Oberhaensli S."/>
            <person name="Parlange F."/>
            <person name="Pedersen C."/>
            <person name="Quesneville H."/>
            <person name="Reinhardt R."/>
            <person name="Rott M."/>
            <person name="Sacristan S."/>
            <person name="Schmidt S.M."/>
            <person name="Schoen M."/>
            <person name="Skamnioti P."/>
            <person name="Sommer H."/>
            <person name="Stephens A."/>
            <person name="Takahara H."/>
            <person name="Thordal-Christensen H."/>
            <person name="Vigouroux M."/>
            <person name="Wessling R."/>
            <person name="Wicker T."/>
            <person name="Panstruga R."/>
        </authorList>
    </citation>
    <scope>NUCLEOTIDE SEQUENCE [LARGE SCALE GENOMIC DNA]</scope>
    <source>
        <strain evidence="2">DH14</strain>
    </source>
</reference>
<evidence type="ECO:0000313" key="3">
    <source>
        <dbReference type="Proteomes" id="UP000015441"/>
    </source>
</evidence>
<protein>
    <submittedName>
        <fullName evidence="2">EKA-like protein</fullName>
    </submittedName>
</protein>
<comment type="caution">
    <text evidence="2">The sequence shown here is derived from an EMBL/GenBank/DDBJ whole genome shotgun (WGS) entry which is preliminary data.</text>
</comment>
<keyword evidence="3" id="KW-1185">Reference proteome</keyword>
<dbReference type="Proteomes" id="UP000015441">
    <property type="component" value="Unassembled WGS sequence"/>
</dbReference>
<accession>N1JLH7</accession>
<dbReference type="AlphaFoldDB" id="N1JLH7"/>
<evidence type="ECO:0000256" key="1">
    <source>
        <dbReference type="SAM" id="MobiDB-lite"/>
    </source>
</evidence>
<gene>
    <name evidence="2" type="ORF">BGHDH14_bgh03911</name>
</gene>
<dbReference type="InParanoid" id="N1JLH7"/>
<organism evidence="2 3">
    <name type="scientific">Blumeria graminis f. sp. hordei (strain DH14)</name>
    <name type="common">Barley powdery mildew</name>
    <name type="synonym">Oidium monilioides f. sp. hordei</name>
    <dbReference type="NCBI Taxonomy" id="546991"/>
    <lineage>
        <taxon>Eukaryota</taxon>
        <taxon>Fungi</taxon>
        <taxon>Dikarya</taxon>
        <taxon>Ascomycota</taxon>
        <taxon>Pezizomycotina</taxon>
        <taxon>Leotiomycetes</taxon>
        <taxon>Erysiphales</taxon>
        <taxon>Erysiphaceae</taxon>
        <taxon>Blumeria</taxon>
        <taxon>Blumeria hordei</taxon>
    </lineage>
</organism>
<dbReference type="EMBL" id="CAUH01007697">
    <property type="protein sequence ID" value="CCU83177.1"/>
    <property type="molecule type" value="Genomic_DNA"/>
</dbReference>
<name>N1JLH7_BLUG1</name>
<evidence type="ECO:0000313" key="2">
    <source>
        <dbReference type="EMBL" id="CCU83177.1"/>
    </source>
</evidence>
<feature type="region of interest" description="Disordered" evidence="1">
    <location>
        <begin position="29"/>
        <end position="82"/>
    </location>
</feature>
<proteinExistence type="predicted"/>
<dbReference type="HOGENOM" id="CLU_018153_8_2_1"/>